<feature type="region of interest" description="Disordered" evidence="9">
    <location>
        <begin position="296"/>
        <end position="378"/>
    </location>
</feature>
<dbReference type="GO" id="GO:0003677">
    <property type="term" value="F:DNA binding"/>
    <property type="evidence" value="ECO:0007669"/>
    <property type="project" value="UniProtKB-KW"/>
</dbReference>
<dbReference type="GO" id="GO:0003918">
    <property type="term" value="F:DNA topoisomerase type II (double strand cut, ATP-hydrolyzing) activity"/>
    <property type="evidence" value="ECO:0007669"/>
    <property type="project" value="UniProtKB-EC"/>
</dbReference>
<dbReference type="EMBL" id="JASWJB010000101">
    <property type="protein sequence ID" value="KAK2598043.1"/>
    <property type="molecule type" value="Genomic_DNA"/>
</dbReference>
<dbReference type="AlphaFoldDB" id="A0AAJ0FYL8"/>
<dbReference type="Gene3D" id="1.10.268.10">
    <property type="entry name" value="Topoisomerase, domain 3"/>
    <property type="match status" value="1"/>
</dbReference>
<keyword evidence="8 10" id="KW-0413">Isomerase</keyword>
<sequence length="378" mass="41576">MVEPAGPDGYKFNGIIKWDLETRNDVLVTELPIRTWTDDLKARLEDIISEFNDYKTVHFELQLDEKQVKVQPDVESLSGLPKLNKQLPTSYLVAFDVRGRIRQYEPFPMGKNDDKSKPKDEDADASDDDDNYEDEGEGGGGWGGGGSRDYDYLLSDFLYGGKVSSNNKIQLPIWSLTQEHLDKMKEQIKKKKEEHEALESLSEKDLWCRVLDDKEEEKFIKGSGHVTHGKKASSRPKAVEVHDDVSAKPRVKTERGSDDGFASFLDDDFAALGRLKTAPLETSGIGRGGGRSKCAAAAAATSKRPNTWDDPSDNDELSGSSGRHGLLDDIDDVVKGIGEADDGKPGQKNKKSLENGTGPTVAATTTKPISKIGHGFYG</sequence>
<evidence type="ECO:0000313" key="10">
    <source>
        <dbReference type="EMBL" id="KAK2598043.1"/>
    </source>
</evidence>
<dbReference type="Gene3D" id="3.30.1360.40">
    <property type="match status" value="1"/>
</dbReference>
<feature type="compositionally biased region" description="Polar residues" evidence="9">
    <location>
        <begin position="354"/>
        <end position="368"/>
    </location>
</feature>
<reference evidence="10" key="1">
    <citation type="submission" date="2023-06" db="EMBL/GenBank/DDBJ databases">
        <title>Conoideocrella luteorostrata (Hypocreales: Clavicipitaceae), a potential biocontrol fungus for elongate hemlock scale in United States Christmas tree production areas.</title>
        <authorList>
            <person name="Barrett H."/>
            <person name="Lovett B."/>
            <person name="Macias A.M."/>
            <person name="Stajich J.E."/>
            <person name="Kasson M.T."/>
        </authorList>
    </citation>
    <scope>NUCLEOTIDE SEQUENCE</scope>
    <source>
        <strain evidence="10">ARSEF 14590</strain>
    </source>
</reference>
<comment type="catalytic activity">
    <reaction evidence="1">
        <text>ATP-dependent breakage, passage and rejoining of double-stranded DNA.</text>
        <dbReference type="EC" id="5.6.2.2"/>
    </reaction>
</comment>
<evidence type="ECO:0000256" key="6">
    <source>
        <dbReference type="ARBA" id="ARBA00023029"/>
    </source>
</evidence>
<protein>
    <recommendedName>
        <fullName evidence="3">DNA topoisomerase (ATP-hydrolyzing)</fullName>
        <ecNumber evidence="3">5.6.2.2</ecNumber>
    </recommendedName>
</protein>
<evidence type="ECO:0000256" key="8">
    <source>
        <dbReference type="ARBA" id="ARBA00023235"/>
    </source>
</evidence>
<organism evidence="10 11">
    <name type="scientific">Conoideocrella luteorostrata</name>
    <dbReference type="NCBI Taxonomy" id="1105319"/>
    <lineage>
        <taxon>Eukaryota</taxon>
        <taxon>Fungi</taxon>
        <taxon>Dikarya</taxon>
        <taxon>Ascomycota</taxon>
        <taxon>Pezizomycotina</taxon>
        <taxon>Sordariomycetes</taxon>
        <taxon>Hypocreomycetidae</taxon>
        <taxon>Hypocreales</taxon>
        <taxon>Clavicipitaceae</taxon>
        <taxon>Conoideocrella</taxon>
    </lineage>
</organism>
<evidence type="ECO:0000256" key="9">
    <source>
        <dbReference type="SAM" id="MobiDB-lite"/>
    </source>
</evidence>
<feature type="compositionally biased region" description="Basic and acidic residues" evidence="9">
    <location>
        <begin position="111"/>
        <end position="120"/>
    </location>
</feature>
<gene>
    <name evidence="10" type="primary">TOP2_2</name>
    <name evidence="10" type="ORF">QQS21_005820</name>
</gene>
<dbReference type="GO" id="GO:0005634">
    <property type="term" value="C:nucleus"/>
    <property type="evidence" value="ECO:0007669"/>
    <property type="project" value="TreeGrafter"/>
</dbReference>
<dbReference type="PANTHER" id="PTHR10169:SF38">
    <property type="entry name" value="DNA TOPOISOMERASE 2"/>
    <property type="match status" value="1"/>
</dbReference>
<dbReference type="Proteomes" id="UP001251528">
    <property type="component" value="Unassembled WGS sequence"/>
</dbReference>
<keyword evidence="7" id="KW-0238">DNA-binding</keyword>
<comment type="caution">
    <text evidence="10">The sequence shown here is derived from an EMBL/GenBank/DDBJ whole genome shotgun (WGS) entry which is preliminary data.</text>
</comment>
<evidence type="ECO:0000256" key="3">
    <source>
        <dbReference type="ARBA" id="ARBA00012895"/>
    </source>
</evidence>
<evidence type="ECO:0000256" key="7">
    <source>
        <dbReference type="ARBA" id="ARBA00023125"/>
    </source>
</evidence>
<evidence type="ECO:0000256" key="2">
    <source>
        <dbReference type="ARBA" id="ARBA00001946"/>
    </source>
</evidence>
<dbReference type="InterPro" id="IPR013760">
    <property type="entry name" value="Topo_IIA-like_dom_sf"/>
</dbReference>
<proteinExistence type="predicted"/>
<keyword evidence="5" id="KW-0067">ATP-binding</keyword>
<dbReference type="GO" id="GO:0005524">
    <property type="term" value="F:ATP binding"/>
    <property type="evidence" value="ECO:0007669"/>
    <property type="project" value="UniProtKB-KW"/>
</dbReference>
<evidence type="ECO:0000256" key="1">
    <source>
        <dbReference type="ARBA" id="ARBA00000185"/>
    </source>
</evidence>
<dbReference type="GO" id="GO:0000712">
    <property type="term" value="P:resolution of meiotic recombination intermediates"/>
    <property type="evidence" value="ECO:0007669"/>
    <property type="project" value="TreeGrafter"/>
</dbReference>
<feature type="compositionally biased region" description="Acidic residues" evidence="9">
    <location>
        <begin position="121"/>
        <end position="137"/>
    </location>
</feature>
<keyword evidence="6" id="KW-0799">Topoisomerase</keyword>
<dbReference type="SUPFAM" id="SSF56719">
    <property type="entry name" value="Type II DNA topoisomerase"/>
    <property type="match status" value="1"/>
</dbReference>
<keyword evidence="11" id="KW-1185">Reference proteome</keyword>
<evidence type="ECO:0000256" key="5">
    <source>
        <dbReference type="ARBA" id="ARBA00022840"/>
    </source>
</evidence>
<evidence type="ECO:0000313" key="11">
    <source>
        <dbReference type="Proteomes" id="UP001251528"/>
    </source>
</evidence>
<dbReference type="InterPro" id="IPR050634">
    <property type="entry name" value="DNA_Topoisomerase_II"/>
</dbReference>
<feature type="region of interest" description="Disordered" evidence="9">
    <location>
        <begin position="105"/>
        <end position="145"/>
    </location>
</feature>
<dbReference type="InterPro" id="IPR013757">
    <property type="entry name" value="Topo_IIA_A_a_sf"/>
</dbReference>
<dbReference type="GO" id="GO:0000819">
    <property type="term" value="P:sister chromatid segregation"/>
    <property type="evidence" value="ECO:0007669"/>
    <property type="project" value="TreeGrafter"/>
</dbReference>
<keyword evidence="4" id="KW-0547">Nucleotide-binding</keyword>
<evidence type="ECO:0000256" key="4">
    <source>
        <dbReference type="ARBA" id="ARBA00022741"/>
    </source>
</evidence>
<accession>A0AAJ0FYL8</accession>
<comment type="cofactor">
    <cofactor evidence="2">
        <name>Mg(2+)</name>
        <dbReference type="ChEBI" id="CHEBI:18420"/>
    </cofactor>
</comment>
<dbReference type="EC" id="5.6.2.2" evidence="3"/>
<dbReference type="PANTHER" id="PTHR10169">
    <property type="entry name" value="DNA TOPOISOMERASE/GYRASE"/>
    <property type="match status" value="1"/>
</dbReference>
<name>A0AAJ0FYL8_9HYPO</name>